<name>A0ABY6HP40_9ARCH</name>
<reference evidence="2" key="1">
    <citation type="submission" date="2022-09" db="EMBL/GenBank/DDBJ databases">
        <title>Actin cytoskeleton and complex cell architecture in an #Asgard archaeon.</title>
        <authorList>
            <person name="Ponce Toledo R.I."/>
            <person name="Schleper C."/>
            <person name="Rodrigues Oliveira T."/>
            <person name="Wollweber F."/>
            <person name="Xu J."/>
            <person name="Rittmann S."/>
            <person name="Klingl A."/>
            <person name="Pilhofer M."/>
        </authorList>
    </citation>
    <scope>NUCLEOTIDE SEQUENCE</scope>
    <source>
        <strain evidence="2">B-35</strain>
    </source>
</reference>
<keyword evidence="1" id="KW-1133">Transmembrane helix</keyword>
<keyword evidence="1" id="KW-0472">Membrane</keyword>
<dbReference type="Proteomes" id="UP001208689">
    <property type="component" value="Chromosome"/>
</dbReference>
<gene>
    <name evidence="2" type="ORF">NEF87_000581</name>
</gene>
<feature type="transmembrane region" description="Helical" evidence="1">
    <location>
        <begin position="12"/>
        <end position="36"/>
    </location>
</feature>
<evidence type="ECO:0000313" key="2">
    <source>
        <dbReference type="EMBL" id="UYP44296.1"/>
    </source>
</evidence>
<sequence length="124" mass="13981">MPVSKEKFPKYAIPLFNSWVALCNFALIIIASIWYATNPSKLGNNPELAFGLTIGINILSLLMLVPFLKLDEIPRFIIGAIIWYIIVSIVYIILGLYIFVIFGTIQLIADIWLDFKIMKVGSNS</sequence>
<evidence type="ECO:0000256" key="1">
    <source>
        <dbReference type="SAM" id="Phobius"/>
    </source>
</evidence>
<proteinExistence type="predicted"/>
<keyword evidence="3" id="KW-1185">Reference proteome</keyword>
<evidence type="ECO:0000313" key="3">
    <source>
        <dbReference type="Proteomes" id="UP001208689"/>
    </source>
</evidence>
<feature type="transmembrane region" description="Helical" evidence="1">
    <location>
        <begin position="80"/>
        <end position="109"/>
    </location>
</feature>
<accession>A0ABY6HP40</accession>
<keyword evidence="1" id="KW-0812">Transmembrane</keyword>
<organism evidence="2 3">
    <name type="scientific">Candidatus Lokiarchaeum ossiferum</name>
    <dbReference type="NCBI Taxonomy" id="2951803"/>
    <lineage>
        <taxon>Archaea</taxon>
        <taxon>Promethearchaeati</taxon>
        <taxon>Promethearchaeota</taxon>
        <taxon>Promethearchaeia</taxon>
        <taxon>Promethearchaeales</taxon>
        <taxon>Promethearchaeaceae</taxon>
        <taxon>Candidatus Lokiarchaeum</taxon>
    </lineage>
</organism>
<protein>
    <submittedName>
        <fullName evidence="2">Uncharacterized protein</fullName>
    </submittedName>
</protein>
<feature type="transmembrane region" description="Helical" evidence="1">
    <location>
        <begin position="48"/>
        <end position="68"/>
    </location>
</feature>
<dbReference type="EMBL" id="CP104013">
    <property type="protein sequence ID" value="UYP44296.1"/>
    <property type="molecule type" value="Genomic_DNA"/>
</dbReference>